<proteinExistence type="inferred from homology"/>
<comment type="caution">
    <text evidence="3">The sequence shown here is derived from an EMBL/GenBank/DDBJ whole genome shotgun (WGS) entry which is preliminary data.</text>
</comment>
<evidence type="ECO:0000256" key="1">
    <source>
        <dbReference type="ARBA" id="ARBA00005367"/>
    </source>
</evidence>
<dbReference type="NCBIfam" id="NF003576">
    <property type="entry name" value="PRK05248.1-3"/>
    <property type="match status" value="1"/>
</dbReference>
<comment type="similarity">
    <text evidence="1 2">Belongs to the UPF0231 family.</text>
</comment>
<dbReference type="InterPro" id="IPR008249">
    <property type="entry name" value="UPF0231"/>
</dbReference>
<sequence>MDYEFRRDLMGAVKAEFSMGHEAVGRWLNDEVAGDQEKIATVLAGIDSVRGSERQWQLVGREFTLLMDGEEVMVRANVMTFSSDQLEDDLQYYDEESLSLCGLEDFEQALLAYRQFLTER</sequence>
<dbReference type="Pfam" id="PF06062">
    <property type="entry name" value="UPF0231"/>
    <property type="match status" value="1"/>
</dbReference>
<name>A0A8I1W6H5_PLESH</name>
<protein>
    <recommendedName>
        <fullName evidence="2">UPF0231 protein J2R62_07475</fullName>
    </recommendedName>
</protein>
<dbReference type="AlphaFoldDB" id="A0A8I1W6H5"/>
<gene>
    <name evidence="3" type="ORF">J2R62_07475</name>
</gene>
<accession>A0A8I1W6H5</accession>
<evidence type="ECO:0000313" key="3">
    <source>
        <dbReference type="EMBL" id="MBO1108061.1"/>
    </source>
</evidence>
<dbReference type="HAMAP" id="MF_01053">
    <property type="entry name" value="UPF0231"/>
    <property type="match status" value="1"/>
</dbReference>
<organism evidence="3 4">
    <name type="scientific">Plesiomonas shigelloides</name>
    <name type="common">Aeromonas shigelloides</name>
    <dbReference type="NCBI Taxonomy" id="703"/>
    <lineage>
        <taxon>Bacteria</taxon>
        <taxon>Pseudomonadati</taxon>
        <taxon>Pseudomonadota</taxon>
        <taxon>Gammaproteobacteria</taxon>
        <taxon>Enterobacterales</taxon>
        <taxon>Enterobacteriaceae</taxon>
        <taxon>Plesiomonas</taxon>
    </lineage>
</organism>
<dbReference type="Proteomes" id="UP000664658">
    <property type="component" value="Unassembled WGS sequence"/>
</dbReference>
<reference evidence="3" key="1">
    <citation type="submission" date="2021-03" db="EMBL/GenBank/DDBJ databases">
        <title>Plesiomonas shigelloides zfcc0051, isolated from zebrafish feces.</title>
        <authorList>
            <person name="Vanderhoek Z."/>
            <person name="Gaulke C."/>
        </authorList>
    </citation>
    <scope>NUCLEOTIDE SEQUENCE</scope>
    <source>
        <strain evidence="3">Zfcc0051</strain>
    </source>
</reference>
<evidence type="ECO:0000256" key="2">
    <source>
        <dbReference type="HAMAP-Rule" id="MF_01053"/>
    </source>
</evidence>
<dbReference type="EMBL" id="JAFNAA010000006">
    <property type="protein sequence ID" value="MBO1108061.1"/>
    <property type="molecule type" value="Genomic_DNA"/>
</dbReference>
<dbReference type="PIRSF" id="PIRSF006287">
    <property type="entry name" value="UCP006287"/>
    <property type="match status" value="1"/>
</dbReference>
<evidence type="ECO:0000313" key="4">
    <source>
        <dbReference type="Proteomes" id="UP000664658"/>
    </source>
</evidence>
<dbReference type="RefSeq" id="WP_207541936.1">
    <property type="nucleotide sequence ID" value="NZ_JAFNAA010000006.1"/>
</dbReference>